<dbReference type="InterPro" id="IPR010506">
    <property type="entry name" value="DMAP1-bd"/>
</dbReference>
<dbReference type="PROSITE" id="PS51912">
    <property type="entry name" value="DMAP1_BIND"/>
    <property type="match status" value="1"/>
</dbReference>
<comment type="caution">
    <text evidence="2">The sequence shown here is derived from an EMBL/GenBank/DDBJ whole genome shotgun (WGS) entry which is preliminary data.</text>
</comment>
<name>A0ABC9X2H3_GRUJA</name>
<gene>
    <name evidence="2" type="ORF">GRJ2_001653100</name>
</gene>
<accession>A0ABC9X2H3</accession>
<proteinExistence type="predicted"/>
<protein>
    <submittedName>
        <fullName evidence="2">Disco-interacting protein 2 A</fullName>
    </submittedName>
</protein>
<dbReference type="Proteomes" id="UP001623348">
    <property type="component" value="Unassembled WGS sequence"/>
</dbReference>
<organism evidence="2 3">
    <name type="scientific">Grus japonensis</name>
    <name type="common">Japanese crane</name>
    <name type="synonym">Red-crowned crane</name>
    <dbReference type="NCBI Taxonomy" id="30415"/>
    <lineage>
        <taxon>Eukaryota</taxon>
        <taxon>Metazoa</taxon>
        <taxon>Chordata</taxon>
        <taxon>Craniata</taxon>
        <taxon>Vertebrata</taxon>
        <taxon>Euteleostomi</taxon>
        <taxon>Archelosauria</taxon>
        <taxon>Archosauria</taxon>
        <taxon>Dinosauria</taxon>
        <taxon>Saurischia</taxon>
        <taxon>Theropoda</taxon>
        <taxon>Coelurosauria</taxon>
        <taxon>Aves</taxon>
        <taxon>Neognathae</taxon>
        <taxon>Neoaves</taxon>
        <taxon>Gruiformes</taxon>
        <taxon>Gruidae</taxon>
        <taxon>Grus</taxon>
    </lineage>
</organism>
<evidence type="ECO:0000313" key="2">
    <source>
        <dbReference type="EMBL" id="GAB0191878.1"/>
    </source>
</evidence>
<reference evidence="2 3" key="1">
    <citation type="submission" date="2024-06" db="EMBL/GenBank/DDBJ databases">
        <title>The draft genome of Grus japonensis, version 3.</title>
        <authorList>
            <person name="Nabeshima K."/>
            <person name="Suzuki S."/>
            <person name="Onuma M."/>
        </authorList>
    </citation>
    <scope>NUCLEOTIDE SEQUENCE [LARGE SCALE GENOMIC DNA]</scope>
    <source>
        <strain evidence="2 3">451A</strain>
    </source>
</reference>
<dbReference type="Pfam" id="PF06464">
    <property type="entry name" value="DMAP_binding"/>
    <property type="match status" value="1"/>
</dbReference>
<feature type="domain" description="DMAP1-binding" evidence="1">
    <location>
        <begin position="11"/>
        <end position="91"/>
    </location>
</feature>
<dbReference type="SMART" id="SM01137">
    <property type="entry name" value="DMAP_binding"/>
    <property type="match status" value="1"/>
</dbReference>
<sequence>MAAERGGCSLEAVPLPPEVRESLAELELELSEGDITQKGYEKKRAKLLARYIPLIQEYPVLRLSLVKDFENRLRMDFDQGLRVTTSVQCSQ</sequence>
<dbReference type="EMBL" id="BAAFJT010000006">
    <property type="protein sequence ID" value="GAB0191878.1"/>
    <property type="molecule type" value="Genomic_DNA"/>
</dbReference>
<keyword evidence="3" id="KW-1185">Reference proteome</keyword>
<evidence type="ECO:0000259" key="1">
    <source>
        <dbReference type="PROSITE" id="PS51912"/>
    </source>
</evidence>
<evidence type="ECO:0000313" key="3">
    <source>
        <dbReference type="Proteomes" id="UP001623348"/>
    </source>
</evidence>
<dbReference type="AlphaFoldDB" id="A0ABC9X2H3"/>